<dbReference type="EMBL" id="UINC01043594">
    <property type="protein sequence ID" value="SVB47839.1"/>
    <property type="molecule type" value="Genomic_DNA"/>
</dbReference>
<sequence>MEKPQNETVPTSGHKFILNRWKFTLSTVIGYIWIIGIVIAFYKMSGGQLLGLIHLAEVVGVIGITFGVLFFSFGTAAFKAWLVPFGVGVPEEEDIIERYITICKHSIVIIILAGAFVTICGMVNTLGYIDPSAGGMGESITRQIKEGNVPPGTIMAGETPLLNLPLTTSMIAAALTGFVLSLFLVLAIVIPTKLKLQSLLTDRKAFETEQRE</sequence>
<feature type="transmembrane region" description="Helical" evidence="1">
    <location>
        <begin position="107"/>
        <end position="129"/>
    </location>
</feature>
<feature type="transmembrane region" description="Helical" evidence="1">
    <location>
        <begin position="170"/>
        <end position="190"/>
    </location>
</feature>
<organism evidence="2">
    <name type="scientific">marine metagenome</name>
    <dbReference type="NCBI Taxonomy" id="408172"/>
    <lineage>
        <taxon>unclassified sequences</taxon>
        <taxon>metagenomes</taxon>
        <taxon>ecological metagenomes</taxon>
    </lineage>
</organism>
<evidence type="ECO:0000313" key="2">
    <source>
        <dbReference type="EMBL" id="SVB47839.1"/>
    </source>
</evidence>
<keyword evidence="1" id="KW-0472">Membrane</keyword>
<gene>
    <name evidence="2" type="ORF">METZ01_LOCUS200693</name>
</gene>
<evidence type="ECO:0000256" key="1">
    <source>
        <dbReference type="SAM" id="Phobius"/>
    </source>
</evidence>
<proteinExistence type="predicted"/>
<protein>
    <submittedName>
        <fullName evidence="2">Uncharacterized protein</fullName>
    </submittedName>
</protein>
<reference evidence="2" key="1">
    <citation type="submission" date="2018-05" db="EMBL/GenBank/DDBJ databases">
        <authorList>
            <person name="Lanie J.A."/>
            <person name="Ng W.-L."/>
            <person name="Kazmierczak K.M."/>
            <person name="Andrzejewski T.M."/>
            <person name="Davidsen T.M."/>
            <person name="Wayne K.J."/>
            <person name="Tettelin H."/>
            <person name="Glass J.I."/>
            <person name="Rusch D."/>
            <person name="Podicherti R."/>
            <person name="Tsui H.-C.T."/>
            <person name="Winkler M.E."/>
        </authorList>
    </citation>
    <scope>NUCLEOTIDE SEQUENCE</scope>
</reference>
<name>A0A382EBP6_9ZZZZ</name>
<feature type="transmembrane region" description="Helical" evidence="1">
    <location>
        <begin position="48"/>
        <end position="71"/>
    </location>
</feature>
<accession>A0A382EBP6</accession>
<feature type="transmembrane region" description="Helical" evidence="1">
    <location>
        <begin position="21"/>
        <end position="42"/>
    </location>
</feature>
<keyword evidence="1" id="KW-0812">Transmembrane</keyword>
<dbReference type="AlphaFoldDB" id="A0A382EBP6"/>
<keyword evidence="1" id="KW-1133">Transmembrane helix</keyword>